<keyword evidence="8" id="KW-1185">Reference proteome</keyword>
<dbReference type="InterPro" id="IPR006638">
    <property type="entry name" value="Elp3/MiaA/NifB-like_rSAM"/>
</dbReference>
<dbReference type="SUPFAM" id="SSF102114">
    <property type="entry name" value="Radical SAM enzymes"/>
    <property type="match status" value="1"/>
</dbReference>
<dbReference type="PANTHER" id="PTHR43409:SF4">
    <property type="entry name" value="RADICAL SAM SUPERFAMILY PROTEIN"/>
    <property type="match status" value="1"/>
</dbReference>
<dbReference type="EMBL" id="CP042905">
    <property type="protein sequence ID" value="QEE15605.1"/>
    <property type="molecule type" value="Genomic_DNA"/>
</dbReference>
<evidence type="ECO:0000256" key="3">
    <source>
        <dbReference type="ARBA" id="ARBA00022723"/>
    </source>
</evidence>
<dbReference type="InterPro" id="IPR007197">
    <property type="entry name" value="rSAM"/>
</dbReference>
<dbReference type="CDD" id="cd01335">
    <property type="entry name" value="Radical_SAM"/>
    <property type="match status" value="1"/>
</dbReference>
<reference evidence="7 8" key="1">
    <citation type="journal article" date="2020" name="Nature">
        <title>Isolation of an archaeon at the prokaryote-eukaryote interface.</title>
        <authorList>
            <person name="Imachi H."/>
            <person name="Nobu M.K."/>
            <person name="Nakahara N."/>
            <person name="Morono Y."/>
            <person name="Ogawara M."/>
            <person name="Takaki Y."/>
            <person name="Takano Y."/>
            <person name="Uematsu K."/>
            <person name="Ikuta T."/>
            <person name="Ito M."/>
            <person name="Matsui Y."/>
            <person name="Miyazaki M."/>
            <person name="Murata K."/>
            <person name="Saito Y."/>
            <person name="Sakai S."/>
            <person name="Song C."/>
            <person name="Tasumi E."/>
            <person name="Yamanaka Y."/>
            <person name="Yamaguchi T."/>
            <person name="Kamagata Y."/>
            <person name="Tamaki H."/>
            <person name="Takai K."/>
        </authorList>
    </citation>
    <scope>NUCLEOTIDE SEQUENCE [LARGE SCALE GENOMIC DNA]</scope>
    <source>
        <strain evidence="7 8">MK-D1</strain>
    </source>
</reference>
<accession>A0A5B9D9E0</accession>
<feature type="domain" description="Radical SAM core" evidence="6">
    <location>
        <begin position="14"/>
        <end position="251"/>
    </location>
</feature>
<sequence length="301" mass="34001">MTSLFYSEPVFRPPSEGNSLLLTVSIGCSFNCTFCYPYKHKKFSIRDIEDIKRDIDISKKIYGDSIRKIFLLDGNAFALAPEKLIEISNYCYKQHKNLKRVSAYAHANDIISKSDEDLLRIAKSGLKMVYLGIETGDNALLKTINKKTSAENLTKAAYKLHNSGIILSGTIILGLAGNIPDLSKKHAILTAKLINQMNPIRNQLWYISALSLMIPPETIIKQQVENGIFTPLNQKDTLKELKFLLENISDDLHGCIFRSNHASNYLALKGVLANDKYDLIEKVKYGLDHPESLRPEYYRGL</sequence>
<dbReference type="SFLD" id="SFLDG01095">
    <property type="entry name" value="Uncharacterised_Radical_SAM_Su"/>
    <property type="match status" value="1"/>
</dbReference>
<organism evidence="7 8">
    <name type="scientific">Promethearchaeum syntrophicum</name>
    <dbReference type="NCBI Taxonomy" id="2594042"/>
    <lineage>
        <taxon>Archaea</taxon>
        <taxon>Promethearchaeati</taxon>
        <taxon>Promethearchaeota</taxon>
        <taxon>Promethearchaeia</taxon>
        <taxon>Promethearchaeales</taxon>
        <taxon>Promethearchaeaceae</taxon>
        <taxon>Promethearchaeum</taxon>
    </lineage>
</organism>
<dbReference type="GO" id="GO:0003824">
    <property type="term" value="F:catalytic activity"/>
    <property type="evidence" value="ECO:0007669"/>
    <property type="project" value="InterPro"/>
</dbReference>
<dbReference type="Gene3D" id="3.80.30.20">
    <property type="entry name" value="tm_1862 like domain"/>
    <property type="match status" value="1"/>
</dbReference>
<reference evidence="7 8" key="2">
    <citation type="journal article" date="2024" name="Int. J. Syst. Evol. Microbiol.">
        <title>Promethearchaeum syntrophicum gen. nov., sp. nov., an anaerobic, obligately syntrophic archaeon, the first isolate of the lineage 'Asgard' archaea, and proposal of the new archaeal phylum Promethearchaeota phyl. nov. and kingdom Promethearchaeati regn. nov.</title>
        <authorList>
            <person name="Imachi H."/>
            <person name="Nobu M.K."/>
            <person name="Kato S."/>
            <person name="Takaki Y."/>
            <person name="Miyazaki M."/>
            <person name="Miyata M."/>
            <person name="Ogawara M."/>
            <person name="Saito Y."/>
            <person name="Sakai S."/>
            <person name="Tahara Y.O."/>
            <person name="Takano Y."/>
            <person name="Tasumi E."/>
            <person name="Uematsu K."/>
            <person name="Yoshimura T."/>
            <person name="Itoh T."/>
            <person name="Ohkuma M."/>
            <person name="Takai K."/>
        </authorList>
    </citation>
    <scope>NUCLEOTIDE SEQUENCE [LARGE SCALE GENOMIC DNA]</scope>
    <source>
        <strain evidence="7 8">MK-D1</strain>
    </source>
</reference>
<dbReference type="AlphaFoldDB" id="A0A5B9D9E0"/>
<dbReference type="InterPro" id="IPR023404">
    <property type="entry name" value="rSAM_horseshoe"/>
</dbReference>
<evidence type="ECO:0000256" key="5">
    <source>
        <dbReference type="ARBA" id="ARBA00023014"/>
    </source>
</evidence>
<evidence type="ECO:0000256" key="2">
    <source>
        <dbReference type="ARBA" id="ARBA00022691"/>
    </source>
</evidence>
<keyword evidence="2" id="KW-0949">S-adenosyl-L-methionine</keyword>
<evidence type="ECO:0000256" key="4">
    <source>
        <dbReference type="ARBA" id="ARBA00023004"/>
    </source>
</evidence>
<protein>
    <submittedName>
        <fullName evidence="7">Radical SAM protein</fullName>
    </submittedName>
</protein>
<dbReference type="PROSITE" id="PS51918">
    <property type="entry name" value="RADICAL_SAM"/>
    <property type="match status" value="1"/>
</dbReference>
<proteinExistence type="predicted"/>
<name>A0A5B9D9E0_9ARCH</name>
<dbReference type="SFLD" id="SFLDG01082">
    <property type="entry name" value="B12-binding_domain_containing"/>
    <property type="match status" value="1"/>
</dbReference>
<keyword evidence="3" id="KW-0479">Metal-binding</keyword>
<dbReference type="SMART" id="SM00729">
    <property type="entry name" value="Elp3"/>
    <property type="match status" value="1"/>
</dbReference>
<dbReference type="Pfam" id="PF04055">
    <property type="entry name" value="Radical_SAM"/>
    <property type="match status" value="1"/>
</dbReference>
<dbReference type="RefSeq" id="WP_147662508.1">
    <property type="nucleotide sequence ID" value="NZ_CP042905.2"/>
</dbReference>
<dbReference type="GO" id="GO:0046872">
    <property type="term" value="F:metal ion binding"/>
    <property type="evidence" value="ECO:0007669"/>
    <property type="project" value="UniProtKB-KW"/>
</dbReference>
<comment type="cofactor">
    <cofactor evidence="1">
        <name>[4Fe-4S] cluster</name>
        <dbReference type="ChEBI" id="CHEBI:49883"/>
    </cofactor>
</comment>
<dbReference type="GO" id="GO:0051536">
    <property type="term" value="F:iron-sulfur cluster binding"/>
    <property type="evidence" value="ECO:0007669"/>
    <property type="project" value="UniProtKB-KW"/>
</dbReference>
<keyword evidence="5" id="KW-0411">Iron-sulfur</keyword>
<dbReference type="PANTHER" id="PTHR43409">
    <property type="entry name" value="ANAEROBIC MAGNESIUM-PROTOPORPHYRIN IX MONOMETHYL ESTER CYCLASE-RELATED"/>
    <property type="match status" value="1"/>
</dbReference>
<keyword evidence="4" id="KW-0408">Iron</keyword>
<evidence type="ECO:0000313" key="7">
    <source>
        <dbReference type="EMBL" id="QEE15605.1"/>
    </source>
</evidence>
<evidence type="ECO:0000259" key="6">
    <source>
        <dbReference type="PROSITE" id="PS51918"/>
    </source>
</evidence>
<dbReference type="InterPro" id="IPR051198">
    <property type="entry name" value="BchE-like"/>
</dbReference>
<dbReference type="SFLD" id="SFLDS00029">
    <property type="entry name" value="Radical_SAM"/>
    <property type="match status" value="1"/>
</dbReference>
<gene>
    <name evidence="7" type="ORF">DSAG12_01431</name>
</gene>
<dbReference type="InterPro" id="IPR058240">
    <property type="entry name" value="rSAM_sf"/>
</dbReference>
<dbReference type="Proteomes" id="UP000321408">
    <property type="component" value="Chromosome"/>
</dbReference>
<dbReference type="KEGG" id="psyt:DSAG12_01431"/>
<dbReference type="OrthoDB" id="2305at2157"/>
<evidence type="ECO:0000313" key="8">
    <source>
        <dbReference type="Proteomes" id="UP000321408"/>
    </source>
</evidence>
<dbReference type="GeneID" id="41329426"/>
<evidence type="ECO:0000256" key="1">
    <source>
        <dbReference type="ARBA" id="ARBA00001966"/>
    </source>
</evidence>